<name>A0A926FPU6_AERHY</name>
<comment type="caution">
    <text evidence="2">The sequence shown here is derived from an EMBL/GenBank/DDBJ whole genome shotgun (WGS) entry which is preliminary data.</text>
</comment>
<dbReference type="InterPro" id="IPR041578">
    <property type="entry name" value="PIN_8"/>
</dbReference>
<feature type="domain" description="PIN like" evidence="1">
    <location>
        <begin position="2"/>
        <end position="118"/>
    </location>
</feature>
<dbReference type="AlphaFoldDB" id="A0A926FPU6"/>
<protein>
    <recommendedName>
        <fullName evidence="1">PIN like domain-containing protein</fullName>
    </recommendedName>
</protein>
<gene>
    <name evidence="2" type="ORF">H2136_23180</name>
</gene>
<dbReference type="Pfam" id="PF18476">
    <property type="entry name" value="PIN_8"/>
    <property type="match status" value="1"/>
</dbReference>
<proteinExistence type="predicted"/>
<accession>A0A926FPU6</accession>
<sequence>MLTAISHNIWIPYQVGLEYQRRRLETIRDEKAIFIKINEHLDKIDKVFKCDFEQLSLKDDFQSFTKIQKNFKRNTKSITSYKKSVSYWDEKQPCVRSHDFIREKLIEITEGKVGENQKIKTG</sequence>
<evidence type="ECO:0000259" key="1">
    <source>
        <dbReference type="Pfam" id="PF18476"/>
    </source>
</evidence>
<organism evidence="2">
    <name type="scientific">Aeromonas hydrophila</name>
    <dbReference type="NCBI Taxonomy" id="644"/>
    <lineage>
        <taxon>Bacteria</taxon>
        <taxon>Pseudomonadati</taxon>
        <taxon>Pseudomonadota</taxon>
        <taxon>Gammaproteobacteria</taxon>
        <taxon>Aeromonadales</taxon>
        <taxon>Aeromonadaceae</taxon>
        <taxon>Aeromonas</taxon>
    </lineage>
</organism>
<dbReference type="EMBL" id="JACLAN010000019">
    <property type="protein sequence ID" value="MBC8674463.1"/>
    <property type="molecule type" value="Genomic_DNA"/>
</dbReference>
<evidence type="ECO:0000313" key="2">
    <source>
        <dbReference type="EMBL" id="MBC8674463.1"/>
    </source>
</evidence>
<reference evidence="2" key="1">
    <citation type="submission" date="2020-07" db="EMBL/GenBank/DDBJ databases">
        <title>Carbapenem Resistant Aeromonas hydrophila Carrying blacphA7 Isolated from Two Solid Organ Transplant Patients.</title>
        <authorList>
            <person name="Hilt E."/>
            <person name="Fitzwater S.P."/>
            <person name="Ward K."/>
            <person name="De St Maurice A."/>
            <person name="Chandrasekaran S."/>
            <person name="Garner O.B."/>
            <person name="Yang S."/>
        </authorList>
    </citation>
    <scope>NUCLEOTIDE SEQUENCE</scope>
    <source>
        <strain evidence="2">B-1</strain>
    </source>
</reference>